<protein>
    <submittedName>
        <fullName evidence="2">Uncharacterized protein</fullName>
    </submittedName>
</protein>
<sequence>MMLFEQRKKKVLELAEQTNDALKTIQEVGQKLNVTSDTVKKVIETIKIAANSFGDKAIYATAFTGTVGAVGIIANSIATYQGVGELRAIAGHLKSMSETQRAELALAGGAAFAENIYVMLKSKIEKSNNELDWFFVFHPDTDWTYHFEEKLRTKGLLGRNFIGIVHDLDALVAFMSSVRDVYATRHPRRKQPFFHLVIPAYEPIIVPTPLLVPEKLHPFRIEGDIHRGTYLVWMNLPGVDESAIQNIGLFQPPRSIWDNIMLQGRDSPLLLSSRQLEDCSLIHLVGLVQTPPPRYLGSTTQKIEQAPAAQLPAPTPVAAIAAPELATNEISSLKVSRESLRHTSTYPDSEVGSTHSSRSHSHRRRRRHRTSSVSYIS</sequence>
<keyword evidence="3" id="KW-1185">Reference proteome</keyword>
<feature type="region of interest" description="Disordered" evidence="1">
    <location>
        <begin position="336"/>
        <end position="377"/>
    </location>
</feature>
<dbReference type="Proteomes" id="UP000541154">
    <property type="component" value="Unassembled WGS sequence"/>
</dbReference>
<evidence type="ECO:0000313" key="3">
    <source>
        <dbReference type="Proteomes" id="UP000541154"/>
    </source>
</evidence>
<proteinExistence type="predicted"/>
<dbReference type="InterPro" id="IPR046486">
    <property type="entry name" value="DUF6579"/>
</dbReference>
<organism evidence="2 3">
    <name type="scientific">Petromyces alliaceus</name>
    <name type="common">Aspergillus alliaceus</name>
    <dbReference type="NCBI Taxonomy" id="209559"/>
    <lineage>
        <taxon>Eukaryota</taxon>
        <taxon>Fungi</taxon>
        <taxon>Dikarya</taxon>
        <taxon>Ascomycota</taxon>
        <taxon>Pezizomycotina</taxon>
        <taxon>Eurotiomycetes</taxon>
        <taxon>Eurotiomycetidae</taxon>
        <taxon>Eurotiales</taxon>
        <taxon>Aspergillaceae</taxon>
        <taxon>Aspergillus</taxon>
        <taxon>Aspergillus subgen. Circumdati</taxon>
    </lineage>
</organism>
<evidence type="ECO:0000256" key="1">
    <source>
        <dbReference type="SAM" id="MobiDB-lite"/>
    </source>
</evidence>
<evidence type="ECO:0000313" key="2">
    <source>
        <dbReference type="EMBL" id="KAF5856444.1"/>
    </source>
</evidence>
<feature type="compositionally biased region" description="Basic residues" evidence="1">
    <location>
        <begin position="357"/>
        <end position="370"/>
    </location>
</feature>
<dbReference type="AlphaFoldDB" id="A0A8H5ZXY2"/>
<reference evidence="2 3" key="1">
    <citation type="submission" date="2019-04" db="EMBL/GenBank/DDBJ databases">
        <title>Aspergillus burnettii sp. nov., novel species from soil in southeast Queensland.</title>
        <authorList>
            <person name="Gilchrist C.L.M."/>
            <person name="Pitt J.I."/>
            <person name="Lange L."/>
            <person name="Lacey H.J."/>
            <person name="Vuong D."/>
            <person name="Midgley D.J."/>
            <person name="Greenfield P."/>
            <person name="Bradbury M."/>
            <person name="Lacey E."/>
            <person name="Busk P.K."/>
            <person name="Pilgaard B."/>
            <person name="Chooi Y.H."/>
            <person name="Piggott A.M."/>
        </authorList>
    </citation>
    <scope>NUCLEOTIDE SEQUENCE [LARGE SCALE GENOMIC DNA]</scope>
    <source>
        <strain evidence="2 3">FRR 5400</strain>
    </source>
</reference>
<dbReference type="EMBL" id="SPNV01000319">
    <property type="protein sequence ID" value="KAF5856444.1"/>
    <property type="molecule type" value="Genomic_DNA"/>
</dbReference>
<name>A0A8H5ZXY2_PETAA</name>
<dbReference type="Pfam" id="PF20219">
    <property type="entry name" value="DUF6579"/>
    <property type="match status" value="1"/>
</dbReference>
<gene>
    <name evidence="2" type="ORF">ETB97_007336</name>
</gene>
<comment type="caution">
    <text evidence="2">The sequence shown here is derived from an EMBL/GenBank/DDBJ whole genome shotgun (WGS) entry which is preliminary data.</text>
</comment>
<accession>A0A8H5ZXY2</accession>